<gene>
    <name evidence="10" type="ORF">OEV98_01105</name>
</gene>
<dbReference type="Gene3D" id="3.60.40.10">
    <property type="entry name" value="PPM-type phosphatase domain"/>
    <property type="match status" value="1"/>
</dbReference>
<comment type="catalytic activity">
    <reaction evidence="8">
        <text>O-phospho-L-threonyl-[protein] + H2O = L-threonyl-[protein] + phosphate</text>
        <dbReference type="Rhea" id="RHEA:47004"/>
        <dbReference type="Rhea" id="RHEA-COMP:11060"/>
        <dbReference type="Rhea" id="RHEA-COMP:11605"/>
        <dbReference type="ChEBI" id="CHEBI:15377"/>
        <dbReference type="ChEBI" id="CHEBI:30013"/>
        <dbReference type="ChEBI" id="CHEBI:43474"/>
        <dbReference type="ChEBI" id="CHEBI:61977"/>
        <dbReference type="EC" id="3.1.3.16"/>
    </reaction>
</comment>
<name>A0AAE3IRN4_9BACI</name>
<dbReference type="InterPro" id="IPR001932">
    <property type="entry name" value="PPM-type_phosphatase-like_dom"/>
</dbReference>
<evidence type="ECO:0000313" key="10">
    <source>
        <dbReference type="EMBL" id="MCU9612156.1"/>
    </source>
</evidence>
<feature type="domain" description="PPM-type phosphatase" evidence="9">
    <location>
        <begin position="2"/>
        <end position="242"/>
    </location>
</feature>
<proteinExistence type="predicted"/>
<reference evidence="10" key="1">
    <citation type="submission" date="2022-10" db="EMBL/GenBank/DDBJ databases">
        <title>Description of Fervidibacillus gen. nov. in the family Fervidibacillaceae fam. nov. with two species, Fervidibacillus albus sp. nov., and Fervidibacillus halotolerans sp. nov., isolated from tidal flat sediments.</title>
        <authorList>
            <person name="Kwon K.K."/>
            <person name="Yang S.-H."/>
        </authorList>
    </citation>
    <scope>NUCLEOTIDE SEQUENCE</scope>
    <source>
        <strain evidence="10">JCM 19140</strain>
    </source>
</reference>
<comment type="catalytic activity">
    <reaction evidence="7">
        <text>O-phospho-L-seryl-[protein] + H2O = L-seryl-[protein] + phosphate</text>
        <dbReference type="Rhea" id="RHEA:20629"/>
        <dbReference type="Rhea" id="RHEA-COMP:9863"/>
        <dbReference type="Rhea" id="RHEA-COMP:11604"/>
        <dbReference type="ChEBI" id="CHEBI:15377"/>
        <dbReference type="ChEBI" id="CHEBI:29999"/>
        <dbReference type="ChEBI" id="CHEBI:43474"/>
        <dbReference type="ChEBI" id="CHEBI:83421"/>
        <dbReference type="EC" id="3.1.3.16"/>
    </reaction>
</comment>
<keyword evidence="3" id="KW-0479">Metal-binding</keyword>
<dbReference type="SUPFAM" id="SSF81606">
    <property type="entry name" value="PP2C-like"/>
    <property type="match status" value="1"/>
</dbReference>
<accession>A0AAE3IRN4</accession>
<evidence type="ECO:0000256" key="1">
    <source>
        <dbReference type="ARBA" id="ARBA00001936"/>
    </source>
</evidence>
<evidence type="ECO:0000256" key="4">
    <source>
        <dbReference type="ARBA" id="ARBA00022801"/>
    </source>
</evidence>
<evidence type="ECO:0000256" key="8">
    <source>
        <dbReference type="ARBA" id="ARBA00048336"/>
    </source>
</evidence>
<comment type="caution">
    <text evidence="10">The sequence shown here is derived from an EMBL/GenBank/DDBJ whole genome shotgun (WGS) entry which is preliminary data.</text>
</comment>
<protein>
    <recommendedName>
        <fullName evidence="2">protein-serine/threonine phosphatase</fullName>
        <ecNumber evidence="2">3.1.3.16</ecNumber>
    </recommendedName>
</protein>
<keyword evidence="6" id="KW-0464">Manganese</keyword>
<dbReference type="EC" id="3.1.3.16" evidence="2"/>
<evidence type="ECO:0000256" key="2">
    <source>
        <dbReference type="ARBA" id="ARBA00013081"/>
    </source>
</evidence>
<dbReference type="Pfam" id="PF13672">
    <property type="entry name" value="PP2C_2"/>
    <property type="match status" value="1"/>
</dbReference>
<dbReference type="PANTHER" id="PTHR47992">
    <property type="entry name" value="PROTEIN PHOSPHATASE"/>
    <property type="match status" value="1"/>
</dbReference>
<dbReference type="RefSeq" id="WP_263071292.1">
    <property type="nucleotide sequence ID" value="NZ_JAOUSF010000001.1"/>
</dbReference>
<dbReference type="FunFam" id="3.60.40.10:FF:000002">
    <property type="entry name" value="Serine/threonine phosphatase stp"/>
    <property type="match status" value="1"/>
</dbReference>
<keyword evidence="5" id="KW-0904">Protein phosphatase</keyword>
<dbReference type="SMART" id="SM00332">
    <property type="entry name" value="PP2Cc"/>
    <property type="match status" value="1"/>
</dbReference>
<organism evidence="10 11">
    <name type="scientific">Perspicuibacillus lycopersici</name>
    <dbReference type="NCBI Taxonomy" id="1325689"/>
    <lineage>
        <taxon>Bacteria</taxon>
        <taxon>Bacillati</taxon>
        <taxon>Bacillota</taxon>
        <taxon>Bacilli</taxon>
        <taxon>Bacillales</taxon>
        <taxon>Bacillaceae</taxon>
        <taxon>Perspicuibacillus</taxon>
    </lineage>
</organism>
<dbReference type="GO" id="GO:0046872">
    <property type="term" value="F:metal ion binding"/>
    <property type="evidence" value="ECO:0007669"/>
    <property type="project" value="UniProtKB-KW"/>
</dbReference>
<evidence type="ECO:0000259" key="9">
    <source>
        <dbReference type="PROSITE" id="PS51746"/>
    </source>
</evidence>
<dbReference type="SMART" id="SM00331">
    <property type="entry name" value="PP2C_SIG"/>
    <property type="match status" value="1"/>
</dbReference>
<keyword evidence="11" id="KW-1185">Reference proteome</keyword>
<dbReference type="GO" id="GO:0004722">
    <property type="term" value="F:protein serine/threonine phosphatase activity"/>
    <property type="evidence" value="ECO:0007669"/>
    <property type="project" value="UniProtKB-EC"/>
</dbReference>
<evidence type="ECO:0000256" key="6">
    <source>
        <dbReference type="ARBA" id="ARBA00023211"/>
    </source>
</evidence>
<dbReference type="EMBL" id="JAOUSF010000001">
    <property type="protein sequence ID" value="MCU9612156.1"/>
    <property type="molecule type" value="Genomic_DNA"/>
</dbReference>
<evidence type="ECO:0000256" key="3">
    <source>
        <dbReference type="ARBA" id="ARBA00022723"/>
    </source>
</evidence>
<keyword evidence="4" id="KW-0378">Hydrolase</keyword>
<dbReference type="InterPro" id="IPR015655">
    <property type="entry name" value="PP2C"/>
</dbReference>
<sequence length="250" mass="27580">MKSVFRTDCGRIRTHNEDFVSIFSNQSGELLAMVADGMGGHLAGDVASRMTSELLQKRWEEANQIDTPEKAEQWFLKHVVEINDEVLQYANEHEECRGMGTTIVAAICNDKFATVANVGDSRCYVMNENGFYQLTDDHSLVNELVKSGQLSKEDAEHHPRKNVLSRALGTEPQVEVDIKTITFEDGDLLLLCSDGLSNRVTDTEMSGILLTDDSLEEKATHLIALANDNGGEDNISLAIVHNILAEKAGD</sequence>
<dbReference type="CDD" id="cd00143">
    <property type="entry name" value="PP2Cc"/>
    <property type="match status" value="1"/>
</dbReference>
<evidence type="ECO:0000256" key="7">
    <source>
        <dbReference type="ARBA" id="ARBA00047761"/>
    </source>
</evidence>
<dbReference type="PROSITE" id="PS51746">
    <property type="entry name" value="PPM_2"/>
    <property type="match status" value="1"/>
</dbReference>
<dbReference type="Proteomes" id="UP001209318">
    <property type="component" value="Unassembled WGS sequence"/>
</dbReference>
<dbReference type="AlphaFoldDB" id="A0AAE3IRN4"/>
<dbReference type="NCBIfam" id="NF033484">
    <property type="entry name" value="Stp1_PP2C_phos"/>
    <property type="match status" value="1"/>
</dbReference>
<evidence type="ECO:0000256" key="5">
    <source>
        <dbReference type="ARBA" id="ARBA00022912"/>
    </source>
</evidence>
<evidence type="ECO:0000313" key="11">
    <source>
        <dbReference type="Proteomes" id="UP001209318"/>
    </source>
</evidence>
<comment type="cofactor">
    <cofactor evidence="1">
        <name>Mn(2+)</name>
        <dbReference type="ChEBI" id="CHEBI:29035"/>
    </cofactor>
</comment>
<dbReference type="InterPro" id="IPR036457">
    <property type="entry name" value="PPM-type-like_dom_sf"/>
</dbReference>